<feature type="region of interest" description="Disordered" evidence="1">
    <location>
        <begin position="1"/>
        <end position="59"/>
    </location>
</feature>
<dbReference type="AlphaFoldDB" id="A0A6C0I4J9"/>
<accession>A0A6C0I4J9</accession>
<organism evidence="2">
    <name type="scientific">viral metagenome</name>
    <dbReference type="NCBI Taxonomy" id="1070528"/>
    <lineage>
        <taxon>unclassified sequences</taxon>
        <taxon>metagenomes</taxon>
        <taxon>organismal metagenomes</taxon>
    </lineage>
</organism>
<evidence type="ECO:0000313" key="2">
    <source>
        <dbReference type="EMBL" id="QHT87325.1"/>
    </source>
</evidence>
<feature type="compositionally biased region" description="Basic residues" evidence="1">
    <location>
        <begin position="30"/>
        <end position="53"/>
    </location>
</feature>
<sequence length="59" mass="6574">MSAMFYESINNNAEPVAEKTGGGKQNKCNSKSKQKTQSNNKKKTQSKKKKQTKSKPVLL</sequence>
<protein>
    <submittedName>
        <fullName evidence="2">Uncharacterized protein</fullName>
    </submittedName>
</protein>
<evidence type="ECO:0000256" key="1">
    <source>
        <dbReference type="SAM" id="MobiDB-lite"/>
    </source>
</evidence>
<reference evidence="2" key="1">
    <citation type="journal article" date="2020" name="Nature">
        <title>Giant virus diversity and host interactions through global metagenomics.</title>
        <authorList>
            <person name="Schulz F."/>
            <person name="Roux S."/>
            <person name="Paez-Espino D."/>
            <person name="Jungbluth S."/>
            <person name="Walsh D.A."/>
            <person name="Denef V.J."/>
            <person name="McMahon K.D."/>
            <person name="Konstantinidis K.T."/>
            <person name="Eloe-Fadrosh E.A."/>
            <person name="Kyrpides N.C."/>
            <person name="Woyke T."/>
        </authorList>
    </citation>
    <scope>NUCLEOTIDE SEQUENCE</scope>
    <source>
        <strain evidence="2">GVMAG-M-3300023184-190</strain>
    </source>
</reference>
<name>A0A6C0I4J9_9ZZZZ</name>
<proteinExistence type="predicted"/>
<dbReference type="EMBL" id="MN740087">
    <property type="protein sequence ID" value="QHT87325.1"/>
    <property type="molecule type" value="Genomic_DNA"/>
</dbReference>